<comment type="caution">
    <text evidence="2">The sequence shown here is derived from an EMBL/GenBank/DDBJ whole genome shotgun (WGS) entry which is preliminary data.</text>
</comment>
<dbReference type="RefSeq" id="WP_345614170.1">
    <property type="nucleotide sequence ID" value="NZ_BAABJV010000007.1"/>
</dbReference>
<dbReference type="Proteomes" id="UP001501147">
    <property type="component" value="Unassembled WGS sequence"/>
</dbReference>
<sequence>MFNLFDEIFAPGRRHTEEERNRLALTREDPGDGAPGGGPIDLASGKVTIRRPAAGGADGAEAAGGERPGAAAPPPEARGDTEE</sequence>
<reference evidence="3" key="1">
    <citation type="journal article" date="2019" name="Int. J. Syst. Evol. Microbiol.">
        <title>The Global Catalogue of Microorganisms (GCM) 10K type strain sequencing project: providing services to taxonomists for standard genome sequencing and annotation.</title>
        <authorList>
            <consortium name="The Broad Institute Genomics Platform"/>
            <consortium name="The Broad Institute Genome Sequencing Center for Infectious Disease"/>
            <person name="Wu L."/>
            <person name="Ma J."/>
        </authorList>
    </citation>
    <scope>NUCLEOTIDE SEQUENCE [LARGE SCALE GENOMIC DNA]</scope>
    <source>
        <strain evidence="3">JCM 18324</strain>
    </source>
</reference>
<protein>
    <recommendedName>
        <fullName evidence="4">Regulatory protein</fullName>
    </recommendedName>
</protein>
<dbReference type="EMBL" id="BAABJV010000007">
    <property type="protein sequence ID" value="GAA4780728.1"/>
    <property type="molecule type" value="Genomic_DNA"/>
</dbReference>
<feature type="region of interest" description="Disordered" evidence="1">
    <location>
        <begin position="1"/>
        <end position="83"/>
    </location>
</feature>
<name>A0ABP9AID6_9ACTN</name>
<dbReference type="InterPro" id="IPR045684">
    <property type="entry name" value="DUF6191"/>
</dbReference>
<dbReference type="Pfam" id="PF19690">
    <property type="entry name" value="DUF6191"/>
    <property type="match status" value="1"/>
</dbReference>
<organism evidence="2 3">
    <name type="scientific">Streptomyces sanyensis</name>
    <dbReference type="NCBI Taxonomy" id="568869"/>
    <lineage>
        <taxon>Bacteria</taxon>
        <taxon>Bacillati</taxon>
        <taxon>Actinomycetota</taxon>
        <taxon>Actinomycetes</taxon>
        <taxon>Kitasatosporales</taxon>
        <taxon>Streptomycetaceae</taxon>
        <taxon>Streptomyces</taxon>
    </lineage>
</organism>
<evidence type="ECO:0000256" key="1">
    <source>
        <dbReference type="SAM" id="MobiDB-lite"/>
    </source>
</evidence>
<evidence type="ECO:0000313" key="2">
    <source>
        <dbReference type="EMBL" id="GAA4780728.1"/>
    </source>
</evidence>
<feature type="compositionally biased region" description="Low complexity" evidence="1">
    <location>
        <begin position="50"/>
        <end position="70"/>
    </location>
</feature>
<gene>
    <name evidence="2" type="ORF">GCM10023329_32690</name>
</gene>
<accession>A0ABP9AID6</accession>
<evidence type="ECO:0008006" key="4">
    <source>
        <dbReference type="Google" id="ProtNLM"/>
    </source>
</evidence>
<feature type="compositionally biased region" description="Basic and acidic residues" evidence="1">
    <location>
        <begin position="14"/>
        <end position="30"/>
    </location>
</feature>
<evidence type="ECO:0000313" key="3">
    <source>
        <dbReference type="Proteomes" id="UP001501147"/>
    </source>
</evidence>
<keyword evidence="3" id="KW-1185">Reference proteome</keyword>
<proteinExistence type="predicted"/>